<accession>A0A7C9HPG5</accession>
<feature type="transmembrane region" description="Helical" evidence="1">
    <location>
        <begin position="318"/>
        <end position="338"/>
    </location>
</feature>
<feature type="transmembrane region" description="Helical" evidence="1">
    <location>
        <begin position="64"/>
        <end position="87"/>
    </location>
</feature>
<feature type="transmembrane region" description="Helical" evidence="1">
    <location>
        <begin position="250"/>
        <end position="272"/>
    </location>
</feature>
<feature type="transmembrane region" description="Helical" evidence="1">
    <location>
        <begin position="126"/>
        <end position="148"/>
    </location>
</feature>
<keyword evidence="1" id="KW-0472">Membrane</keyword>
<dbReference type="Pfam" id="PF05940">
    <property type="entry name" value="NnrS"/>
    <property type="match status" value="1"/>
</dbReference>
<dbReference type="Proteomes" id="UP000479692">
    <property type="component" value="Unassembled WGS sequence"/>
</dbReference>
<evidence type="ECO:0000313" key="3">
    <source>
        <dbReference type="Proteomes" id="UP000479692"/>
    </source>
</evidence>
<keyword evidence="1" id="KW-1133">Transmembrane helix</keyword>
<evidence type="ECO:0000313" key="2">
    <source>
        <dbReference type="EMBL" id="MUV15776.1"/>
    </source>
</evidence>
<feature type="transmembrane region" description="Helical" evidence="1">
    <location>
        <begin position="185"/>
        <end position="206"/>
    </location>
</feature>
<proteinExistence type="predicted"/>
<dbReference type="EMBL" id="WOXT01000006">
    <property type="protein sequence ID" value="MUV15776.1"/>
    <property type="molecule type" value="Genomic_DNA"/>
</dbReference>
<feature type="transmembrane region" description="Helical" evidence="1">
    <location>
        <begin position="279"/>
        <end position="298"/>
    </location>
</feature>
<feature type="transmembrane region" description="Helical" evidence="1">
    <location>
        <begin position="227"/>
        <end position="244"/>
    </location>
</feature>
<dbReference type="AlphaFoldDB" id="A0A7C9HPG5"/>
<keyword evidence="1" id="KW-0812">Transmembrane</keyword>
<dbReference type="RefSeq" id="WP_156643359.1">
    <property type="nucleotide sequence ID" value="NZ_WOXT01000006.1"/>
</dbReference>
<dbReference type="InterPro" id="IPR010266">
    <property type="entry name" value="NnrS"/>
</dbReference>
<feature type="transmembrane region" description="Helical" evidence="1">
    <location>
        <begin position="160"/>
        <end position="179"/>
    </location>
</feature>
<feature type="transmembrane region" description="Helical" evidence="1">
    <location>
        <begin position="99"/>
        <end position="120"/>
    </location>
</feature>
<reference evidence="2 3" key="1">
    <citation type="submission" date="2019-12" db="EMBL/GenBank/DDBJ databases">
        <authorList>
            <person name="Xu J."/>
        </authorList>
    </citation>
    <scope>NUCLEOTIDE SEQUENCE [LARGE SCALE GENOMIC DNA]</scope>
    <source>
        <strain evidence="2 3">HX-5-24</strain>
    </source>
</reference>
<feature type="transmembrane region" description="Helical" evidence="1">
    <location>
        <begin position="350"/>
        <end position="369"/>
    </location>
</feature>
<feature type="transmembrane region" description="Helical" evidence="1">
    <location>
        <begin position="24"/>
        <end position="44"/>
    </location>
</feature>
<organism evidence="2 3">
    <name type="scientific">Noviluteimonas gilva</name>
    <dbReference type="NCBI Taxonomy" id="2682097"/>
    <lineage>
        <taxon>Bacteria</taxon>
        <taxon>Pseudomonadati</taxon>
        <taxon>Pseudomonadota</taxon>
        <taxon>Gammaproteobacteria</taxon>
        <taxon>Lysobacterales</taxon>
        <taxon>Lysobacteraceae</taxon>
        <taxon>Noviluteimonas</taxon>
    </lineage>
</organism>
<comment type="caution">
    <text evidence="2">The sequence shown here is derived from an EMBL/GenBank/DDBJ whole genome shotgun (WGS) entry which is preliminary data.</text>
</comment>
<gene>
    <name evidence="2" type="ORF">GN331_16355</name>
</gene>
<evidence type="ECO:0000256" key="1">
    <source>
        <dbReference type="SAM" id="Phobius"/>
    </source>
</evidence>
<sequence length="411" mass="45434">MDEAASQARANLSPRLLLEAPHRMMFFIGAGNLLLAMAWWAAWLVSTRWPEVLRMPQPTPWAGWLHAIVMQYQVLASFIFGFLLTVFPRWMGLPELRRARYVPVGIGVFGGQLATLLGAFGWSPGIAIGAALTLAGWTWALGNLAWLVKRERGTTWHARSCLAALTLGAVGLVAWTAFVMGASPIWAFVAIKIGTFGFLLPMYLTVAHRMFAFFASNAVAGYVAWRPLWLLAVTWMFLALHLVLELLHAYAWLWIADLPLLACTLVLCVRWWPIGKQPALLRVLFIGLAWLPITFVLYSAQSIVYATTGEFALGRAPAHALFIGFFGSVLVAMVTRVTQGHSGRPLTLPAAAWFAYCALQLVAIVRVYADLDADPMRWHAVAAIGWIVALVPWIVRLGWIYLTARVDGKPG</sequence>
<protein>
    <submittedName>
        <fullName evidence="2">NnrS family protein</fullName>
    </submittedName>
</protein>
<feature type="transmembrane region" description="Helical" evidence="1">
    <location>
        <begin position="381"/>
        <end position="402"/>
    </location>
</feature>
<name>A0A7C9HPG5_9GAMM</name>
<keyword evidence="3" id="KW-1185">Reference proteome</keyword>